<evidence type="ECO:0000256" key="3">
    <source>
        <dbReference type="ARBA" id="ARBA00023242"/>
    </source>
</evidence>
<feature type="region of interest" description="Disordered" evidence="4">
    <location>
        <begin position="353"/>
        <end position="372"/>
    </location>
</feature>
<dbReference type="InterPro" id="IPR028386">
    <property type="entry name" value="CENP-C/Mif2/cnp3"/>
</dbReference>
<sequence>MGATEDVRYGNLDCEGAANLHRWEMKNGKKVLLGCCTTPAVSSGALHQGNVSPFAIELGDGESRTVLMENVLRDDVLGPSTRFKCRMGKTKRTQFGEKKYGKVLSETEVFNEENPCNHLRKTPMSIFICERAANQKVTCSSVHERFFESQGSNGLLGHRSRAVAPQQLRLGGKGIVFTRTTPLDLSDLQENFTRMYQEETLDEEEEEPEPNACRDDVAEEVNAAERVELELSRTVKSVLLWSGELYPGCEREENFPQLSPKSPLVLTPQLQAHDSGNIVKELTGFIPNTSPTPPTNPLSIFGSPYSRKSRCVELGQRRLFHDGDEQNKPWTVESAIVQPNDQFECGQEYLATESHSDDGDSDAMSEDSASSQELHVACELGGQGGNGLLQQNFSSSLTTVHVDDTAGCPVLVYTASPAVDMHNPKGACNELLSVDIVHNQTAHMGEKHSEQFVHTEQGIAWTSEFQLSHDSKVAEDDKDGGRAQVSAVQSSEQASNVTLCEPNVLKTSVQSQASDKETHLSIQIPAVLELENEKDVATVDMPIDQHGEAQHSSQGHDQVEPNLCGDDVFESAPCNSGVTPIKQQKQRRRPYDRKKQYINPLEAGTRWQGGKRVSTRIKSKPLEWWKGERMLYGRVHASLPTLIGIKHLSSDMLSPVVRRQKLRRHDSQVWCYKVDSFVPEEYNEMIRLAAL</sequence>
<evidence type="ECO:0000256" key="1">
    <source>
        <dbReference type="ARBA" id="ARBA00004123"/>
    </source>
</evidence>
<evidence type="ECO:0000313" key="5">
    <source>
        <dbReference type="EMBL" id="CAK9859547.1"/>
    </source>
</evidence>
<keyword evidence="3" id="KW-0539">Nucleus</keyword>
<comment type="similarity">
    <text evidence="2">Belongs to the CENP-C/MIF2 family.</text>
</comment>
<accession>A0ABP1AAQ2</accession>
<evidence type="ECO:0000313" key="6">
    <source>
        <dbReference type="Proteomes" id="UP001497522"/>
    </source>
</evidence>
<dbReference type="EMBL" id="OZ023711">
    <property type="protein sequence ID" value="CAK9859547.1"/>
    <property type="molecule type" value="Genomic_DNA"/>
</dbReference>
<keyword evidence="6" id="KW-1185">Reference proteome</keyword>
<protein>
    <submittedName>
        <fullName evidence="5">Uncharacterized protein</fullName>
    </submittedName>
</protein>
<dbReference type="PANTHER" id="PTHR16684">
    <property type="entry name" value="CENTROMERE PROTEIN C"/>
    <property type="match status" value="1"/>
</dbReference>
<gene>
    <name evidence="5" type="ORF">CSSPJE1EN2_LOCUS2542</name>
</gene>
<comment type="subcellular location">
    <subcellularLocation>
        <location evidence="1">Nucleus</location>
    </subcellularLocation>
</comment>
<proteinExistence type="inferred from homology"/>
<organism evidence="5 6">
    <name type="scientific">Sphagnum jensenii</name>
    <dbReference type="NCBI Taxonomy" id="128206"/>
    <lineage>
        <taxon>Eukaryota</taxon>
        <taxon>Viridiplantae</taxon>
        <taxon>Streptophyta</taxon>
        <taxon>Embryophyta</taxon>
        <taxon>Bryophyta</taxon>
        <taxon>Sphagnophytina</taxon>
        <taxon>Sphagnopsida</taxon>
        <taxon>Sphagnales</taxon>
        <taxon>Sphagnaceae</taxon>
        <taxon>Sphagnum</taxon>
    </lineage>
</organism>
<evidence type="ECO:0000256" key="4">
    <source>
        <dbReference type="SAM" id="MobiDB-lite"/>
    </source>
</evidence>
<evidence type="ECO:0000256" key="2">
    <source>
        <dbReference type="ARBA" id="ARBA00010291"/>
    </source>
</evidence>
<name>A0ABP1AAQ2_9BRYO</name>
<reference evidence="5" key="1">
    <citation type="submission" date="2024-03" db="EMBL/GenBank/DDBJ databases">
        <authorList>
            <consortium name="ELIXIR-Norway"/>
            <consortium name="Elixir Norway"/>
        </authorList>
    </citation>
    <scope>NUCLEOTIDE SEQUENCE</scope>
</reference>
<dbReference type="PANTHER" id="PTHR16684:SF11">
    <property type="entry name" value="CENTROMERE PROTEIN C"/>
    <property type="match status" value="1"/>
</dbReference>
<dbReference type="Proteomes" id="UP001497522">
    <property type="component" value="Chromosome 10"/>
</dbReference>